<dbReference type="RefSeq" id="WP_369084110.1">
    <property type="nucleotide sequence ID" value="NZ_JBFSHR010000002.1"/>
</dbReference>
<evidence type="ECO:0000313" key="1">
    <source>
        <dbReference type="EMBL" id="MEX6428446.1"/>
    </source>
</evidence>
<protein>
    <submittedName>
        <fullName evidence="1">Uncharacterized protein</fullName>
    </submittedName>
</protein>
<comment type="caution">
    <text evidence="1">The sequence shown here is derived from an EMBL/GenBank/DDBJ whole genome shotgun (WGS) entry which is preliminary data.</text>
</comment>
<gene>
    <name evidence="1" type="ORF">AB6A68_01130</name>
</gene>
<sequence length="94" mass="10620">MHHTQLSLRQWFMAMHPDTERGITAAGLAPKIEVRSTRAWYVLRRLRLAMSQREEQYLLNGEVDGDDVFVGGVSLQATGTLNPEGPLPHHGRSR</sequence>
<accession>A0ABV3XYS6</accession>
<reference evidence="1 2" key="1">
    <citation type="submission" date="2024-07" db="EMBL/GenBank/DDBJ databases">
        <title>Draft Genome Sequence of Ferrimicrobium acidiphilum Strain YE2023, Isolated from a Pulp of Bioleach Reactor.</title>
        <authorList>
            <person name="Elkina Y.A."/>
            <person name="Bulaeva A.G."/>
            <person name="Beletsky A.V."/>
            <person name="Mardanov A.V."/>
        </authorList>
    </citation>
    <scope>NUCLEOTIDE SEQUENCE [LARGE SCALE GENOMIC DNA]</scope>
    <source>
        <strain evidence="1 2">YE2023</strain>
    </source>
</reference>
<organism evidence="1 2">
    <name type="scientific">Ferrimicrobium acidiphilum</name>
    <dbReference type="NCBI Taxonomy" id="121039"/>
    <lineage>
        <taxon>Bacteria</taxon>
        <taxon>Bacillati</taxon>
        <taxon>Actinomycetota</taxon>
        <taxon>Acidimicrobiia</taxon>
        <taxon>Acidimicrobiales</taxon>
        <taxon>Acidimicrobiaceae</taxon>
        <taxon>Ferrimicrobium</taxon>
    </lineage>
</organism>
<dbReference type="EMBL" id="JBFSHR010000002">
    <property type="protein sequence ID" value="MEX6428446.1"/>
    <property type="molecule type" value="Genomic_DNA"/>
</dbReference>
<keyword evidence="2" id="KW-1185">Reference proteome</keyword>
<name>A0ABV3XYS6_9ACTN</name>
<proteinExistence type="predicted"/>
<dbReference type="Proteomes" id="UP001560267">
    <property type="component" value="Unassembled WGS sequence"/>
</dbReference>
<evidence type="ECO:0000313" key="2">
    <source>
        <dbReference type="Proteomes" id="UP001560267"/>
    </source>
</evidence>